<dbReference type="EMBL" id="CP113520">
    <property type="protein sequence ID" value="WAJ26722.1"/>
    <property type="molecule type" value="Genomic_DNA"/>
</dbReference>
<organism evidence="1 2">
    <name type="scientific">Antarcticirhabdus aurantiaca</name>
    <dbReference type="NCBI Taxonomy" id="2606717"/>
    <lineage>
        <taxon>Bacteria</taxon>
        <taxon>Pseudomonadati</taxon>
        <taxon>Pseudomonadota</taxon>
        <taxon>Alphaproteobacteria</taxon>
        <taxon>Hyphomicrobiales</taxon>
        <taxon>Aurantimonadaceae</taxon>
        <taxon>Antarcticirhabdus</taxon>
    </lineage>
</organism>
<protein>
    <submittedName>
        <fullName evidence="1">DUF1491 family protein</fullName>
    </submittedName>
</protein>
<name>A0ACD4NIU5_9HYPH</name>
<proteinExistence type="predicted"/>
<evidence type="ECO:0000313" key="2">
    <source>
        <dbReference type="Proteomes" id="UP001163223"/>
    </source>
</evidence>
<sequence>MARITSELFVSQLVRRVFSAGGFAAIGRKGAEMAGAVFVIARPPGEPPALYAPAVQTLADEGGGRRFMREAAADDAAIAARLEREARFDPDYWLVEIEIRDAESFIDVAAED</sequence>
<reference evidence="1" key="1">
    <citation type="submission" date="2022-11" db="EMBL/GenBank/DDBJ databases">
        <title>beta-Carotene-producing bacterium, Jeongeuplla avenae sp. nov., alleviates the salt stress of Arabidopsis seedlings.</title>
        <authorList>
            <person name="Jiang L."/>
            <person name="Lee J."/>
        </authorList>
    </citation>
    <scope>NUCLEOTIDE SEQUENCE</scope>
    <source>
        <strain evidence="1">DY_R2A_6</strain>
    </source>
</reference>
<gene>
    <name evidence="1" type="ORF">OXU80_17870</name>
</gene>
<evidence type="ECO:0000313" key="1">
    <source>
        <dbReference type="EMBL" id="WAJ26722.1"/>
    </source>
</evidence>
<accession>A0ACD4NIU5</accession>
<keyword evidence="2" id="KW-1185">Reference proteome</keyword>
<dbReference type="Proteomes" id="UP001163223">
    <property type="component" value="Chromosome"/>
</dbReference>